<proteinExistence type="inferred from homology"/>
<evidence type="ECO:0000256" key="9">
    <source>
        <dbReference type="SAM" id="MobiDB-lite"/>
    </source>
</evidence>
<evidence type="ECO:0000313" key="12">
    <source>
        <dbReference type="Proteomes" id="UP001269819"/>
    </source>
</evidence>
<keyword evidence="3" id="KW-0678">Repressor</keyword>
<evidence type="ECO:0000256" key="2">
    <source>
        <dbReference type="ARBA" id="ARBA00017823"/>
    </source>
</evidence>
<evidence type="ECO:0000256" key="3">
    <source>
        <dbReference type="ARBA" id="ARBA00022491"/>
    </source>
</evidence>
<feature type="compositionally biased region" description="Polar residues" evidence="9">
    <location>
        <begin position="26"/>
        <end position="38"/>
    </location>
</feature>
<accession>A0ABU3VWI8</accession>
<evidence type="ECO:0000256" key="7">
    <source>
        <dbReference type="ARBA" id="ARBA00024739"/>
    </source>
</evidence>
<keyword evidence="11" id="KW-0282">Flagellum</keyword>
<organism evidence="11 12">
    <name type="scientific">Marinobacter xestospongiae</name>
    <dbReference type="NCBI Taxonomy" id="994319"/>
    <lineage>
        <taxon>Bacteria</taxon>
        <taxon>Pseudomonadati</taxon>
        <taxon>Pseudomonadota</taxon>
        <taxon>Gammaproteobacteria</taxon>
        <taxon>Pseudomonadales</taxon>
        <taxon>Marinobacteraceae</taxon>
        <taxon>Marinobacter</taxon>
    </lineage>
</organism>
<evidence type="ECO:0000256" key="4">
    <source>
        <dbReference type="ARBA" id="ARBA00022795"/>
    </source>
</evidence>
<feature type="region of interest" description="Disordered" evidence="9">
    <location>
        <begin position="1"/>
        <end position="43"/>
    </location>
</feature>
<evidence type="ECO:0000256" key="5">
    <source>
        <dbReference type="ARBA" id="ARBA00023015"/>
    </source>
</evidence>
<dbReference type="Proteomes" id="UP001269819">
    <property type="component" value="Unassembled WGS sequence"/>
</dbReference>
<comment type="function">
    <text evidence="7">Responsible for the coupling of flagellin expression to flagellar assembly by preventing expression of the flagellin genes when a component of the middle class of proteins is defective. It negatively regulates flagellar genes by inhibiting the activity of FliA by directly binding to FliA.</text>
</comment>
<keyword evidence="4" id="KW-1005">Bacterial flagellum biogenesis</keyword>
<keyword evidence="11" id="KW-0969">Cilium</keyword>
<keyword evidence="11" id="KW-0966">Cell projection</keyword>
<evidence type="ECO:0000256" key="1">
    <source>
        <dbReference type="ARBA" id="ARBA00005322"/>
    </source>
</evidence>
<sequence>MKINHATTPVTSANQRANATRHDPGATSSTAVSATPELQSRGLEKSLADASDVDMARVNALRQAIAEGQLDLDPAVLAEAVLDLHGS</sequence>
<dbReference type="InterPro" id="IPR035890">
    <property type="entry name" value="Anti-sigma-28_factor_FlgM_sf"/>
</dbReference>
<dbReference type="InterPro" id="IPR007412">
    <property type="entry name" value="FlgM"/>
</dbReference>
<name>A0ABU3VWI8_9GAMM</name>
<keyword evidence="6" id="KW-0804">Transcription</keyword>
<keyword evidence="5" id="KW-0805">Transcription regulation</keyword>
<evidence type="ECO:0000313" key="11">
    <source>
        <dbReference type="EMBL" id="MDV2078634.1"/>
    </source>
</evidence>
<evidence type="ECO:0000259" key="10">
    <source>
        <dbReference type="Pfam" id="PF04316"/>
    </source>
</evidence>
<comment type="similarity">
    <text evidence="1">Belongs to the FlgM family.</text>
</comment>
<feature type="compositionally biased region" description="Polar residues" evidence="9">
    <location>
        <begin position="1"/>
        <end position="18"/>
    </location>
</feature>
<evidence type="ECO:0000256" key="6">
    <source>
        <dbReference type="ARBA" id="ARBA00023163"/>
    </source>
</evidence>
<dbReference type="EMBL" id="JAWIIJ010000004">
    <property type="protein sequence ID" value="MDV2078634.1"/>
    <property type="molecule type" value="Genomic_DNA"/>
</dbReference>
<evidence type="ECO:0000256" key="8">
    <source>
        <dbReference type="ARBA" id="ARBA00030117"/>
    </source>
</evidence>
<protein>
    <recommendedName>
        <fullName evidence="2">Negative regulator of flagellin synthesis</fullName>
    </recommendedName>
    <alternativeName>
        <fullName evidence="8">Anti-sigma-28 factor</fullName>
    </alternativeName>
</protein>
<dbReference type="InterPro" id="IPR031316">
    <property type="entry name" value="FlgM_C"/>
</dbReference>
<dbReference type="Pfam" id="PF04316">
    <property type="entry name" value="FlgM"/>
    <property type="match status" value="1"/>
</dbReference>
<feature type="domain" description="Anti-sigma-28 factor FlgM C-terminal" evidence="10">
    <location>
        <begin position="36"/>
        <end position="82"/>
    </location>
</feature>
<keyword evidence="12" id="KW-1185">Reference proteome</keyword>
<dbReference type="RefSeq" id="WP_316973362.1">
    <property type="nucleotide sequence ID" value="NZ_JAWIIJ010000004.1"/>
</dbReference>
<comment type="caution">
    <text evidence="11">The sequence shown here is derived from an EMBL/GenBank/DDBJ whole genome shotgun (WGS) entry which is preliminary data.</text>
</comment>
<reference evidence="11 12" key="1">
    <citation type="submission" date="2023-10" db="EMBL/GenBank/DDBJ databases">
        <title>Characteristics and mechanism of a salt-tolerant marine origin heterotrophic nitrifying- aerobic denitrifying bacteria Marinobacter xestospongiae HN1.</title>
        <authorList>
            <person name="Qi R."/>
        </authorList>
    </citation>
    <scope>NUCLEOTIDE SEQUENCE [LARGE SCALE GENOMIC DNA]</scope>
    <source>
        <strain evidence="11 12">HN1</strain>
    </source>
</reference>
<dbReference type="SUPFAM" id="SSF101498">
    <property type="entry name" value="Anti-sigma factor FlgM"/>
    <property type="match status" value="1"/>
</dbReference>
<dbReference type="NCBIfam" id="TIGR03824">
    <property type="entry name" value="FlgM_jcvi"/>
    <property type="match status" value="1"/>
</dbReference>
<gene>
    <name evidence="11" type="primary">flgM</name>
    <name evidence="11" type="ORF">RYS15_08050</name>
</gene>